<sequence length="219" mass="22990">MTTQADYLEQLTPENAAVLFIDNQTTLTLGVQSIDLTVLKTNIEGLARLARMFELPVVLTTTGGGADGASGGLLKGITDAFPEADIVNRTGILNAMDDPRFAAAVEATGRRKIILSGITTDFCLVYPALSLIAAGYHVFVAVDASGSWTSGINDAALQRLIQAGATPTNVQSIFGELQNSAMNADADTAKGRLPQIMEWLGSYTPAPSIIGENFAAQQA</sequence>
<dbReference type="EMBL" id="JAAEDH010000012">
    <property type="protein sequence ID" value="MBR0655802.1"/>
    <property type="molecule type" value="Genomic_DNA"/>
</dbReference>
<gene>
    <name evidence="2" type="ORF">GXW79_12030</name>
</gene>
<evidence type="ECO:0000259" key="1">
    <source>
        <dbReference type="Pfam" id="PF00857"/>
    </source>
</evidence>
<dbReference type="PANTHER" id="PTHR43559:SF1">
    <property type="entry name" value="HYDROLASE"/>
    <property type="match status" value="1"/>
</dbReference>
<dbReference type="Gene3D" id="3.40.50.850">
    <property type="entry name" value="Isochorismatase-like"/>
    <property type="match status" value="1"/>
</dbReference>
<dbReference type="InterPro" id="IPR036380">
    <property type="entry name" value="Isochorismatase-like_sf"/>
</dbReference>
<evidence type="ECO:0000313" key="3">
    <source>
        <dbReference type="Proteomes" id="UP001196068"/>
    </source>
</evidence>
<protein>
    <submittedName>
        <fullName evidence="2">Isochorismatase family protein</fullName>
    </submittedName>
</protein>
<dbReference type="PANTHER" id="PTHR43559">
    <property type="entry name" value="HYDROLASE YCAC-RELATED"/>
    <property type="match status" value="1"/>
</dbReference>
<reference evidence="2" key="1">
    <citation type="submission" date="2020-01" db="EMBL/GenBank/DDBJ databases">
        <authorList>
            <person name="Rat A."/>
        </authorList>
    </citation>
    <scope>NUCLEOTIDE SEQUENCE</scope>
    <source>
        <strain evidence="2">LMG 28251</strain>
    </source>
</reference>
<comment type="caution">
    <text evidence="2">The sequence shown here is derived from an EMBL/GenBank/DDBJ whole genome shotgun (WGS) entry which is preliminary data.</text>
</comment>
<evidence type="ECO:0000313" key="2">
    <source>
        <dbReference type="EMBL" id="MBR0655802.1"/>
    </source>
</evidence>
<dbReference type="Pfam" id="PF00857">
    <property type="entry name" value="Isochorismatase"/>
    <property type="match status" value="1"/>
</dbReference>
<accession>A0AAF1JXK2</accession>
<dbReference type="SUPFAM" id="SSF52499">
    <property type="entry name" value="Isochorismatase-like hydrolases"/>
    <property type="match status" value="1"/>
</dbReference>
<proteinExistence type="predicted"/>
<feature type="domain" description="Isochorismatase-like" evidence="1">
    <location>
        <begin position="17"/>
        <end position="171"/>
    </location>
</feature>
<dbReference type="InterPro" id="IPR000868">
    <property type="entry name" value="Isochorismatase-like_dom"/>
</dbReference>
<name>A0AAF1JXK2_9PROT</name>
<dbReference type="Proteomes" id="UP001196068">
    <property type="component" value="Unassembled WGS sequence"/>
</dbReference>
<organism evidence="2 3">
    <name type="scientific">Plastoroseomonas arctica</name>
    <dbReference type="NCBI Taxonomy" id="1509237"/>
    <lineage>
        <taxon>Bacteria</taxon>
        <taxon>Pseudomonadati</taxon>
        <taxon>Pseudomonadota</taxon>
        <taxon>Alphaproteobacteria</taxon>
        <taxon>Acetobacterales</taxon>
        <taxon>Acetobacteraceae</taxon>
        <taxon>Plastoroseomonas</taxon>
    </lineage>
</organism>
<keyword evidence="3" id="KW-1185">Reference proteome</keyword>
<reference evidence="2" key="2">
    <citation type="journal article" date="2021" name="Syst. Appl. Microbiol.">
        <title>Roseomonas hellenica sp. nov., isolated from roots of wild-growing Alkanna tinctoria.</title>
        <authorList>
            <person name="Rat A."/>
            <person name="Naranjo H.D."/>
            <person name="Lebbe L."/>
            <person name="Cnockaert M."/>
            <person name="Krigas N."/>
            <person name="Grigoriadou K."/>
            <person name="Maloupa E."/>
            <person name="Willems A."/>
        </authorList>
    </citation>
    <scope>NUCLEOTIDE SEQUENCE</scope>
    <source>
        <strain evidence="2">LMG 28251</strain>
    </source>
</reference>
<dbReference type="AlphaFoldDB" id="A0AAF1JXK2"/>
<dbReference type="InterPro" id="IPR053152">
    <property type="entry name" value="Hydrolase_YcaC-like"/>
</dbReference>
<dbReference type="RefSeq" id="WP_211874639.1">
    <property type="nucleotide sequence ID" value="NZ_JAAEDH010000012.1"/>
</dbReference>